<organism evidence="1 2">
    <name type="scientific">Sphingobium lignivorans</name>
    <dbReference type="NCBI Taxonomy" id="2735886"/>
    <lineage>
        <taxon>Bacteria</taxon>
        <taxon>Pseudomonadati</taxon>
        <taxon>Pseudomonadota</taxon>
        <taxon>Alphaproteobacteria</taxon>
        <taxon>Sphingomonadales</taxon>
        <taxon>Sphingomonadaceae</taxon>
        <taxon>Sphingobium</taxon>
    </lineage>
</organism>
<dbReference type="EMBL" id="JACHKA010000001">
    <property type="protein sequence ID" value="MBB5987566.1"/>
    <property type="molecule type" value="Genomic_DNA"/>
</dbReference>
<proteinExistence type="predicted"/>
<sequence>MGISVNTYDQRQAVNLAGGRGTRIPDLRLLLAVHAARQATGHTARIVRESDLPVGTGDEPARLALIFAPASTSPAVLRRLGGAFNAAVAAHMARGTSGEDGIYSAV</sequence>
<name>A0ABR6NJY5_9SPHN</name>
<accession>A0ABR6NJY5</accession>
<gene>
    <name evidence="1" type="ORF">HNP60_003540</name>
</gene>
<dbReference type="Proteomes" id="UP001138540">
    <property type="component" value="Unassembled WGS sequence"/>
</dbReference>
<protein>
    <submittedName>
        <fullName evidence="1">Uncharacterized protein</fullName>
    </submittedName>
</protein>
<evidence type="ECO:0000313" key="2">
    <source>
        <dbReference type="Proteomes" id="UP001138540"/>
    </source>
</evidence>
<reference evidence="1 2" key="1">
    <citation type="submission" date="2020-08" db="EMBL/GenBank/DDBJ databases">
        <title>Exploring microbial biodiversity for novel pathways involved in the catabolism of aromatic compounds derived from lignin.</title>
        <authorList>
            <person name="Elkins J."/>
        </authorList>
    </citation>
    <scope>NUCLEOTIDE SEQUENCE [LARGE SCALE GENOMIC DNA]</scope>
    <source>
        <strain evidence="1 2">B1D3A</strain>
    </source>
</reference>
<keyword evidence="2" id="KW-1185">Reference proteome</keyword>
<comment type="caution">
    <text evidence="1">The sequence shown here is derived from an EMBL/GenBank/DDBJ whole genome shotgun (WGS) entry which is preliminary data.</text>
</comment>
<evidence type="ECO:0000313" key="1">
    <source>
        <dbReference type="EMBL" id="MBB5987566.1"/>
    </source>
</evidence>